<keyword evidence="3 7" id="KW-0375">Hydrogen ion transport</keyword>
<dbReference type="NCBIfam" id="TIGR01145">
    <property type="entry name" value="ATP_synt_delta"/>
    <property type="match status" value="1"/>
</dbReference>
<comment type="caution">
    <text evidence="8">The sequence shown here is derived from an EMBL/GenBank/DDBJ whole genome shotgun (WGS) entry which is preliminary data.</text>
</comment>
<keyword evidence="6 7" id="KW-0066">ATP synthesis</keyword>
<evidence type="ECO:0000256" key="4">
    <source>
        <dbReference type="ARBA" id="ARBA00023065"/>
    </source>
</evidence>
<evidence type="ECO:0000256" key="3">
    <source>
        <dbReference type="ARBA" id="ARBA00022781"/>
    </source>
</evidence>
<evidence type="ECO:0000256" key="6">
    <source>
        <dbReference type="ARBA" id="ARBA00023310"/>
    </source>
</evidence>
<comment type="similarity">
    <text evidence="7">Belongs to the ATPase delta chain family.</text>
</comment>
<comment type="function">
    <text evidence="7">F(1)F(0) ATP synthase produces ATP from ADP in the presence of a proton or sodium gradient. F-type ATPases consist of two structural domains, F(1) containing the extramembraneous catalytic core and F(0) containing the membrane proton channel, linked together by a central stalk and a peripheral stalk. During catalysis, ATP synthesis in the catalytic domain of F(1) is coupled via a rotary mechanism of the central stalk subunits to proton translocation.</text>
</comment>
<dbReference type="HAMAP" id="MF_01416">
    <property type="entry name" value="ATP_synth_delta_bact"/>
    <property type="match status" value="1"/>
</dbReference>
<proteinExistence type="inferred from homology"/>
<keyword evidence="7" id="KW-0139">CF(1)</keyword>
<dbReference type="GO" id="GO:0045259">
    <property type="term" value="C:proton-transporting ATP synthase complex"/>
    <property type="evidence" value="ECO:0007669"/>
    <property type="project" value="UniProtKB-KW"/>
</dbReference>
<comment type="function">
    <text evidence="7">This protein is part of the stalk that links CF(0) to CF(1). It either transmits conformational changes from CF(0) to CF(1) or is implicated in proton conduction.</text>
</comment>
<evidence type="ECO:0000256" key="2">
    <source>
        <dbReference type="ARBA" id="ARBA00022448"/>
    </source>
</evidence>
<name>A0A7V5RQL7_CALAY</name>
<dbReference type="SUPFAM" id="SSF47928">
    <property type="entry name" value="N-terminal domain of the delta subunit of the F1F0-ATP synthase"/>
    <property type="match status" value="1"/>
</dbReference>
<evidence type="ECO:0000313" key="8">
    <source>
        <dbReference type="EMBL" id="HHM02630.1"/>
    </source>
</evidence>
<dbReference type="InterPro" id="IPR000711">
    <property type="entry name" value="ATPase_OSCP/dsu"/>
</dbReference>
<evidence type="ECO:0000256" key="5">
    <source>
        <dbReference type="ARBA" id="ARBA00023136"/>
    </source>
</evidence>
<protein>
    <recommendedName>
        <fullName evidence="7">ATP synthase subunit delta</fullName>
    </recommendedName>
    <alternativeName>
        <fullName evidence="7">ATP synthase F(1) sector subunit delta</fullName>
    </alternativeName>
    <alternativeName>
        <fullName evidence="7">F-type ATPase subunit delta</fullName>
        <shortName evidence="7">F-ATPase subunit delta</shortName>
    </alternativeName>
</protein>
<dbReference type="GO" id="GO:0005886">
    <property type="term" value="C:plasma membrane"/>
    <property type="evidence" value="ECO:0007669"/>
    <property type="project" value="UniProtKB-SubCell"/>
</dbReference>
<comment type="subcellular location">
    <subcellularLocation>
        <location evidence="7">Cell membrane</location>
        <topology evidence="7">Peripheral membrane protein</topology>
    </subcellularLocation>
    <subcellularLocation>
        <location evidence="1">Membrane</location>
    </subcellularLocation>
</comment>
<keyword evidence="2 7" id="KW-0813">Transport</keyword>
<keyword evidence="5 7" id="KW-0472">Membrane</keyword>
<reference evidence="8" key="1">
    <citation type="journal article" date="2020" name="mSystems">
        <title>Genome- and Community-Level Interaction Insights into Carbon Utilization and Element Cycling Functions of Hydrothermarchaeota in Hydrothermal Sediment.</title>
        <authorList>
            <person name="Zhou Z."/>
            <person name="Liu Y."/>
            <person name="Xu W."/>
            <person name="Pan J."/>
            <person name="Luo Z.H."/>
            <person name="Li M."/>
        </authorList>
    </citation>
    <scope>NUCLEOTIDE SEQUENCE [LARGE SCALE GENOMIC DNA]</scope>
    <source>
        <strain evidence="8">HyVt-460</strain>
    </source>
</reference>
<keyword evidence="7" id="KW-1003">Cell membrane</keyword>
<dbReference type="Pfam" id="PF00213">
    <property type="entry name" value="OSCP"/>
    <property type="match status" value="1"/>
</dbReference>
<gene>
    <name evidence="7 8" type="primary">atpH</name>
    <name evidence="8" type="ORF">ENJ15_06415</name>
</gene>
<dbReference type="AlphaFoldDB" id="A0A7V5RQL7"/>
<dbReference type="GO" id="GO:0046933">
    <property type="term" value="F:proton-transporting ATP synthase activity, rotational mechanism"/>
    <property type="evidence" value="ECO:0007669"/>
    <property type="project" value="UniProtKB-UniRule"/>
</dbReference>
<accession>A0A7V5RQL7</accession>
<keyword evidence="4 7" id="KW-0406">Ion transport</keyword>
<organism evidence="8">
    <name type="scientific">Caldithrix abyssi</name>
    <dbReference type="NCBI Taxonomy" id="187145"/>
    <lineage>
        <taxon>Bacteria</taxon>
        <taxon>Pseudomonadati</taxon>
        <taxon>Calditrichota</taxon>
        <taxon>Calditrichia</taxon>
        <taxon>Calditrichales</taxon>
        <taxon>Calditrichaceae</taxon>
        <taxon>Caldithrix</taxon>
    </lineage>
</organism>
<dbReference type="EMBL" id="DRLI01000247">
    <property type="protein sequence ID" value="HHM02630.1"/>
    <property type="molecule type" value="Genomic_DNA"/>
</dbReference>
<sequence>MSRVSKRYSKALFSLAMEENVLEKVSVDMASLRELLSAESSFLAFTKNPLVSGAHKEKVLEELFKASFQPLTLDFVKLLSRKKRLDILDDVVTDFEALMLLHRNQLEAEIVSAQPLDGEQVSAIKQRLKELFGKEILVRLKEDSALIGGFLVRINGQIIDNSIRYQLTKLKEQLVA</sequence>
<dbReference type="PRINTS" id="PR00125">
    <property type="entry name" value="ATPASEDELTA"/>
</dbReference>
<evidence type="ECO:0000256" key="1">
    <source>
        <dbReference type="ARBA" id="ARBA00004370"/>
    </source>
</evidence>
<evidence type="ECO:0000256" key="7">
    <source>
        <dbReference type="HAMAP-Rule" id="MF_01416"/>
    </source>
</evidence>
<dbReference type="Proteomes" id="UP000885771">
    <property type="component" value="Unassembled WGS sequence"/>
</dbReference>
<dbReference type="PANTHER" id="PTHR11910">
    <property type="entry name" value="ATP SYNTHASE DELTA CHAIN"/>
    <property type="match status" value="1"/>
</dbReference>
<dbReference type="Gene3D" id="1.10.520.20">
    <property type="entry name" value="N-terminal domain of the delta subunit of the F1F0-ATP synthase"/>
    <property type="match status" value="1"/>
</dbReference>
<dbReference type="InterPro" id="IPR026015">
    <property type="entry name" value="ATP_synth_OSCP/delta_N_sf"/>
</dbReference>